<dbReference type="SUPFAM" id="SSF48371">
    <property type="entry name" value="ARM repeat"/>
    <property type="match status" value="1"/>
</dbReference>
<feature type="chain" id="PRO_5040385865" description="UME domain-containing protein" evidence="1">
    <location>
        <begin position="28"/>
        <end position="434"/>
    </location>
</feature>
<dbReference type="InterPro" id="IPR016024">
    <property type="entry name" value="ARM-type_fold"/>
</dbReference>
<sequence length="434" mass="48877">MNANGFGILLQLLGMTLDAFLIQTADHIVPRLVSTKNMWSLDRLTKANKETTSNILSDNMVRILTDIFLNPDLRLMQREANNLLKILNRGAQDTNPASRFSAHTLAQWCGSPLCFNLLVEMEGPVIDYPKKPPTWALRQKAFWLAKPEIGFSTATTLHEHEVEKELRYHMLAILTQMNKRLQNLRGKYLIGHKVKVMHGLSHMIGIVNTGVNSFIPPITISLQASLSIPPLRDPTSKAWDLFFNSFSLEDLKASIGQITAAFVSVWTKLTPYQLDFTVKLLHQIVKNSKELGEINDENEVVVTQSLKELKKSLCLDVDEIRLLTSGDSFDPVVGGLHYALTGVAIRFNNLPDEVRSLIFECLGILGAIDPDRFEMPDDTPGFISACDFSDYEDSIKFATHLIQDELTGACFNNDLWTNRLGLTLPSWQWPGERR</sequence>
<accession>A0A9P6N8E9</accession>
<dbReference type="Proteomes" id="UP000886653">
    <property type="component" value="Unassembled WGS sequence"/>
</dbReference>
<gene>
    <name evidence="3" type="ORF">CROQUDRAFT_135924</name>
</gene>
<dbReference type="GO" id="GO:0004674">
    <property type="term" value="F:protein serine/threonine kinase activity"/>
    <property type="evidence" value="ECO:0007669"/>
    <property type="project" value="InterPro"/>
</dbReference>
<dbReference type="AlphaFoldDB" id="A0A9P6N8E9"/>
<comment type="caution">
    <text evidence="3">The sequence shown here is derived from an EMBL/GenBank/DDBJ whole genome shotgun (WGS) entry which is preliminary data.</text>
</comment>
<dbReference type="OrthoDB" id="381190at2759"/>
<keyword evidence="4" id="KW-1185">Reference proteome</keyword>
<evidence type="ECO:0000313" key="3">
    <source>
        <dbReference type="EMBL" id="KAG0141836.1"/>
    </source>
</evidence>
<feature type="signal peptide" evidence="1">
    <location>
        <begin position="1"/>
        <end position="27"/>
    </location>
</feature>
<protein>
    <recommendedName>
        <fullName evidence="2">UME domain-containing protein</fullName>
    </recommendedName>
</protein>
<evidence type="ECO:0000313" key="4">
    <source>
        <dbReference type="Proteomes" id="UP000886653"/>
    </source>
</evidence>
<dbReference type="SMART" id="SM00802">
    <property type="entry name" value="UME"/>
    <property type="match status" value="1"/>
</dbReference>
<reference evidence="3" key="1">
    <citation type="submission" date="2013-11" db="EMBL/GenBank/DDBJ databases">
        <title>Genome sequence of the fusiform rust pathogen reveals effectors for host alternation and coevolution with pine.</title>
        <authorList>
            <consortium name="DOE Joint Genome Institute"/>
            <person name="Smith K."/>
            <person name="Pendleton A."/>
            <person name="Kubisiak T."/>
            <person name="Anderson C."/>
            <person name="Salamov A."/>
            <person name="Aerts A."/>
            <person name="Riley R."/>
            <person name="Clum A."/>
            <person name="Lindquist E."/>
            <person name="Ence D."/>
            <person name="Campbell M."/>
            <person name="Kronenberg Z."/>
            <person name="Feau N."/>
            <person name="Dhillon B."/>
            <person name="Hamelin R."/>
            <person name="Burleigh J."/>
            <person name="Smith J."/>
            <person name="Yandell M."/>
            <person name="Nelson C."/>
            <person name="Grigoriev I."/>
            <person name="Davis J."/>
        </authorList>
    </citation>
    <scope>NUCLEOTIDE SEQUENCE</scope>
    <source>
        <strain evidence="3">G11</strain>
    </source>
</reference>
<name>A0A9P6N8E9_9BASI</name>
<dbReference type="EMBL" id="MU167369">
    <property type="protein sequence ID" value="KAG0141836.1"/>
    <property type="molecule type" value="Genomic_DNA"/>
</dbReference>
<evidence type="ECO:0000259" key="2">
    <source>
        <dbReference type="SMART" id="SM00802"/>
    </source>
</evidence>
<dbReference type="Pfam" id="PF08064">
    <property type="entry name" value="UME"/>
    <property type="match status" value="1"/>
</dbReference>
<proteinExistence type="predicted"/>
<organism evidence="3 4">
    <name type="scientific">Cronartium quercuum f. sp. fusiforme G11</name>
    <dbReference type="NCBI Taxonomy" id="708437"/>
    <lineage>
        <taxon>Eukaryota</taxon>
        <taxon>Fungi</taxon>
        <taxon>Dikarya</taxon>
        <taxon>Basidiomycota</taxon>
        <taxon>Pucciniomycotina</taxon>
        <taxon>Pucciniomycetes</taxon>
        <taxon>Pucciniales</taxon>
        <taxon>Coleosporiaceae</taxon>
        <taxon>Cronartium</taxon>
    </lineage>
</organism>
<keyword evidence="1" id="KW-0732">Signal</keyword>
<feature type="domain" description="UME" evidence="2">
    <location>
        <begin position="162"/>
        <end position="268"/>
    </location>
</feature>
<evidence type="ECO:0000256" key="1">
    <source>
        <dbReference type="SAM" id="SignalP"/>
    </source>
</evidence>
<dbReference type="InterPro" id="IPR012993">
    <property type="entry name" value="UME"/>
</dbReference>